<evidence type="ECO:0000313" key="5">
    <source>
        <dbReference type="Proteomes" id="UP000307440"/>
    </source>
</evidence>
<dbReference type="AlphaFoldDB" id="A0A5C3LAQ7"/>
<feature type="compositionally biased region" description="Basic and acidic residues" evidence="2">
    <location>
        <begin position="534"/>
        <end position="545"/>
    </location>
</feature>
<dbReference type="EMBL" id="ML210147">
    <property type="protein sequence ID" value="TFK29890.1"/>
    <property type="molecule type" value="Genomic_DNA"/>
</dbReference>
<dbReference type="PANTHER" id="PTHR22957">
    <property type="entry name" value="TBC1 DOMAIN FAMILY MEMBER GTPASE-ACTIVATING PROTEIN"/>
    <property type="match status" value="1"/>
</dbReference>
<dbReference type="PANTHER" id="PTHR22957:SF337">
    <property type="entry name" value="TBC1 DOMAIN FAMILY MEMBER 5"/>
    <property type="match status" value="1"/>
</dbReference>
<accession>A0A5C3LAQ7</accession>
<sequence length="763" mass="85320">MEGTPVSTSESALTEAFRRLFSSGLSFTRIKDEALNDRLLSKAGSNSNEAPSISGRSIAWKLFLAKHEPLQSSSTPRAASLLDGLRKSRQRYTRLLEEKTKPPDKRLAEPPTVGKTVTDSTRNVNLNNPLSLHNENPWSEWFAGLEVKQTISQDVERTFPDMPFFREAEIQNQLTNILFVYSATHSRIGYRQGMHELLAPLYYAVNFDAVGEHASVEHELREICSRDWVAADAWALFDAVMDGVSSWYEWREPDPRLVLQEQQGPLSGHVNLVIPDGRHGIQAWVAPIVKTCNYIQNDLLKKVDPNLWAALQKAGIEPQLYGIRWLRLLFTREFDMTDTMKLWDGLFACDPSLALAQWVCVAMLLRVRTELINGDYSSQLTSLLRYPSPKKSKLNDAPTHTCLLLQHALTLQMSPNPSTAATINMENRALLDIDSNVQEPPASPRRRPQVSRQAQSSFIPVRDRDTNHPGHSRQASSPPLGIPEMLARGLLERGESLGINKTLLSAVSELKRNIPDISAFVKTPSQGSSSFPLEDEHTIPERPPWEPKSRLEVEREMEAFRRRDKRLGEALGWIVDTLLQDEESVKDVQALRRRRGEAVESLAYIRDVLISDPAELEEDRLLKGNSGQQPPEKVGTSQAEEPESSLQQRDRPTVIEPPTIAPIAPPLPVSVVDSGSGRKISRPPPATQFSPNVSVARRPASGGADMSQELAKSAPWNRTKSDFNRPTTTVLPRKPPPTSSGRQDSKSVDKSREFDPLGAVEYK</sequence>
<name>A0A5C3LAQ7_COPMA</name>
<feature type="compositionally biased region" description="Basic and acidic residues" evidence="2">
    <location>
        <begin position="95"/>
        <end position="108"/>
    </location>
</feature>
<dbReference type="Gene3D" id="1.10.472.80">
    <property type="entry name" value="Ypt/Rab-GAP domain of gyp1p, domain 3"/>
    <property type="match status" value="1"/>
</dbReference>
<evidence type="ECO:0000256" key="2">
    <source>
        <dbReference type="SAM" id="MobiDB-lite"/>
    </source>
</evidence>
<evidence type="ECO:0000313" key="4">
    <source>
        <dbReference type="EMBL" id="TFK29890.1"/>
    </source>
</evidence>
<protein>
    <submittedName>
        <fullName evidence="4">RabGAP/TBC</fullName>
    </submittedName>
</protein>
<dbReference type="Proteomes" id="UP000307440">
    <property type="component" value="Unassembled WGS sequence"/>
</dbReference>
<keyword evidence="1" id="KW-0343">GTPase activation</keyword>
<dbReference type="FunFam" id="1.10.8.270:FF:000011">
    <property type="entry name" value="TBC1 domain family member 5"/>
    <property type="match status" value="1"/>
</dbReference>
<feature type="region of interest" description="Disordered" evidence="2">
    <location>
        <begin position="95"/>
        <end position="122"/>
    </location>
</feature>
<dbReference type="FunFam" id="1.10.472.80:FF:000038">
    <property type="entry name" value="TBC1 domain family member 5"/>
    <property type="match status" value="1"/>
</dbReference>
<feature type="region of interest" description="Disordered" evidence="2">
    <location>
        <begin position="622"/>
        <end position="763"/>
    </location>
</feature>
<dbReference type="InterPro" id="IPR000195">
    <property type="entry name" value="Rab-GAP-TBC_dom"/>
</dbReference>
<dbReference type="GO" id="GO:0005096">
    <property type="term" value="F:GTPase activator activity"/>
    <property type="evidence" value="ECO:0007669"/>
    <property type="project" value="UniProtKB-KW"/>
</dbReference>
<evidence type="ECO:0000259" key="3">
    <source>
        <dbReference type="PROSITE" id="PS50086"/>
    </source>
</evidence>
<feature type="compositionally biased region" description="Polar residues" evidence="2">
    <location>
        <begin position="625"/>
        <end position="647"/>
    </location>
</feature>
<reference evidence="4 5" key="1">
    <citation type="journal article" date="2019" name="Nat. Ecol. Evol.">
        <title>Megaphylogeny resolves global patterns of mushroom evolution.</title>
        <authorList>
            <person name="Varga T."/>
            <person name="Krizsan K."/>
            <person name="Foldi C."/>
            <person name="Dima B."/>
            <person name="Sanchez-Garcia M."/>
            <person name="Sanchez-Ramirez S."/>
            <person name="Szollosi G.J."/>
            <person name="Szarkandi J.G."/>
            <person name="Papp V."/>
            <person name="Albert L."/>
            <person name="Andreopoulos W."/>
            <person name="Angelini C."/>
            <person name="Antonin V."/>
            <person name="Barry K.W."/>
            <person name="Bougher N.L."/>
            <person name="Buchanan P."/>
            <person name="Buyck B."/>
            <person name="Bense V."/>
            <person name="Catcheside P."/>
            <person name="Chovatia M."/>
            <person name="Cooper J."/>
            <person name="Damon W."/>
            <person name="Desjardin D."/>
            <person name="Finy P."/>
            <person name="Geml J."/>
            <person name="Haridas S."/>
            <person name="Hughes K."/>
            <person name="Justo A."/>
            <person name="Karasinski D."/>
            <person name="Kautmanova I."/>
            <person name="Kiss B."/>
            <person name="Kocsube S."/>
            <person name="Kotiranta H."/>
            <person name="LaButti K.M."/>
            <person name="Lechner B.E."/>
            <person name="Liimatainen K."/>
            <person name="Lipzen A."/>
            <person name="Lukacs Z."/>
            <person name="Mihaltcheva S."/>
            <person name="Morgado L.N."/>
            <person name="Niskanen T."/>
            <person name="Noordeloos M.E."/>
            <person name="Ohm R.A."/>
            <person name="Ortiz-Santana B."/>
            <person name="Ovrebo C."/>
            <person name="Racz N."/>
            <person name="Riley R."/>
            <person name="Savchenko A."/>
            <person name="Shiryaev A."/>
            <person name="Soop K."/>
            <person name="Spirin V."/>
            <person name="Szebenyi C."/>
            <person name="Tomsovsky M."/>
            <person name="Tulloss R.E."/>
            <person name="Uehling J."/>
            <person name="Grigoriev I.V."/>
            <person name="Vagvolgyi C."/>
            <person name="Papp T."/>
            <person name="Martin F.M."/>
            <person name="Miettinen O."/>
            <person name="Hibbett D.S."/>
            <person name="Nagy L.G."/>
        </authorList>
    </citation>
    <scope>NUCLEOTIDE SEQUENCE [LARGE SCALE GENOMIC DNA]</scope>
    <source>
        <strain evidence="4 5">CBS 121175</strain>
    </source>
</reference>
<gene>
    <name evidence="4" type="ORF">FA15DRAFT_185707</name>
</gene>
<dbReference type="SUPFAM" id="SSF47923">
    <property type="entry name" value="Ypt/Rab-GAP domain of gyp1p"/>
    <property type="match status" value="2"/>
</dbReference>
<feature type="compositionally biased region" description="Pro residues" evidence="2">
    <location>
        <begin position="659"/>
        <end position="668"/>
    </location>
</feature>
<feature type="region of interest" description="Disordered" evidence="2">
    <location>
        <begin position="436"/>
        <end position="482"/>
    </location>
</feature>
<feature type="compositionally biased region" description="Basic and acidic residues" evidence="2">
    <location>
        <begin position="743"/>
        <end position="755"/>
    </location>
</feature>
<proteinExistence type="predicted"/>
<feature type="domain" description="Rab-GAP TBC" evidence="3">
    <location>
        <begin position="131"/>
        <end position="350"/>
    </location>
</feature>
<keyword evidence="5" id="KW-1185">Reference proteome</keyword>
<evidence type="ECO:0000256" key="1">
    <source>
        <dbReference type="ARBA" id="ARBA00022468"/>
    </source>
</evidence>
<dbReference type="OrthoDB" id="27140at2759"/>
<dbReference type="Gene3D" id="1.10.8.270">
    <property type="entry name" value="putative rabgap domain of human tbc1 domain family member 14 like domains"/>
    <property type="match status" value="1"/>
</dbReference>
<feature type="region of interest" description="Disordered" evidence="2">
    <location>
        <begin position="521"/>
        <end position="545"/>
    </location>
</feature>
<organism evidence="4 5">
    <name type="scientific">Coprinopsis marcescibilis</name>
    <name type="common">Agaric fungus</name>
    <name type="synonym">Psathyrella marcescibilis</name>
    <dbReference type="NCBI Taxonomy" id="230819"/>
    <lineage>
        <taxon>Eukaryota</taxon>
        <taxon>Fungi</taxon>
        <taxon>Dikarya</taxon>
        <taxon>Basidiomycota</taxon>
        <taxon>Agaricomycotina</taxon>
        <taxon>Agaricomycetes</taxon>
        <taxon>Agaricomycetidae</taxon>
        <taxon>Agaricales</taxon>
        <taxon>Agaricineae</taxon>
        <taxon>Psathyrellaceae</taxon>
        <taxon>Coprinopsis</taxon>
    </lineage>
</organism>
<dbReference type="GO" id="GO:0005737">
    <property type="term" value="C:cytoplasm"/>
    <property type="evidence" value="ECO:0007669"/>
    <property type="project" value="UniProtKB-ARBA"/>
</dbReference>
<dbReference type="SMART" id="SM00164">
    <property type="entry name" value="TBC"/>
    <property type="match status" value="1"/>
</dbReference>
<dbReference type="STRING" id="230819.A0A5C3LAQ7"/>
<dbReference type="InterPro" id="IPR035969">
    <property type="entry name" value="Rab-GAP_TBC_sf"/>
</dbReference>
<dbReference type="Pfam" id="PF00566">
    <property type="entry name" value="RabGAP-TBC"/>
    <property type="match status" value="2"/>
</dbReference>
<dbReference type="PROSITE" id="PS50086">
    <property type="entry name" value="TBC_RABGAP"/>
    <property type="match status" value="1"/>
</dbReference>